<evidence type="ECO:0000256" key="2">
    <source>
        <dbReference type="ARBA" id="ARBA00022801"/>
    </source>
</evidence>
<name>A0A7C9RTE8_9PSEU</name>
<dbReference type="InterPro" id="IPR011042">
    <property type="entry name" value="6-blade_b-propeller_TolB-like"/>
</dbReference>
<dbReference type="AlphaFoldDB" id="A0A7C9RTE8"/>
<keyword evidence="5" id="KW-1185">Reference proteome</keyword>
<evidence type="ECO:0000313" key="4">
    <source>
        <dbReference type="EMBL" id="NGY62951.1"/>
    </source>
</evidence>
<dbReference type="Proteomes" id="UP000481360">
    <property type="component" value="Unassembled WGS sequence"/>
</dbReference>
<dbReference type="RefSeq" id="WP_166050840.1">
    <property type="nucleotide sequence ID" value="NZ_JAAMPJ010000008.1"/>
</dbReference>
<protein>
    <submittedName>
        <fullName evidence="4">SMP-30/gluconolactonase/LRE family protein</fullName>
    </submittedName>
</protein>
<dbReference type="PANTHER" id="PTHR47572">
    <property type="entry name" value="LIPOPROTEIN-RELATED"/>
    <property type="match status" value="1"/>
</dbReference>
<comment type="caution">
    <text evidence="4">The sequence shown here is derived from an EMBL/GenBank/DDBJ whole genome shotgun (WGS) entry which is preliminary data.</text>
</comment>
<keyword evidence="2" id="KW-0378">Hydrolase</keyword>
<gene>
    <name evidence="4" type="ORF">G7043_28925</name>
</gene>
<evidence type="ECO:0000313" key="5">
    <source>
        <dbReference type="Proteomes" id="UP000481360"/>
    </source>
</evidence>
<dbReference type="SUPFAM" id="SSF63829">
    <property type="entry name" value="Calcium-dependent phosphotriesterase"/>
    <property type="match status" value="1"/>
</dbReference>
<organism evidence="4 5">
    <name type="scientific">Lentzea alba</name>
    <dbReference type="NCBI Taxonomy" id="2714351"/>
    <lineage>
        <taxon>Bacteria</taxon>
        <taxon>Bacillati</taxon>
        <taxon>Actinomycetota</taxon>
        <taxon>Actinomycetes</taxon>
        <taxon>Pseudonocardiales</taxon>
        <taxon>Pseudonocardiaceae</taxon>
        <taxon>Lentzea</taxon>
    </lineage>
</organism>
<dbReference type="Pfam" id="PF08450">
    <property type="entry name" value="SGL"/>
    <property type="match status" value="1"/>
</dbReference>
<sequence>MADTTVLRDGLHFGEGPRRGPDGRLYYSDFYAGEVHALDLATGEDEVVVAFDGQPSGLGWLPDGRLLVVSMLDRTVRRLEGGNSKDGDLVLHADISDIATFHANDMLVDGEGRAYVGNFGFDLHGLIDEVGIPRLLEPDFDPPGAALALVQPDGPEGVTVSVVAEDLKFPNGMALLPDPTGEAESTSGSGTMLVVAETLAFRLTSFSVDRNGSLQNRRVWADVKEFGIAPDGIAGDGDGVWVAPALQAAVFRVTEGGKITHRVETTQTCFAVAVVDDKLVCLTAPDSNPSVVKPERLGKVEVYELG</sequence>
<dbReference type="InterPro" id="IPR013658">
    <property type="entry name" value="SGL"/>
</dbReference>
<dbReference type="EMBL" id="JAAMPJ010000008">
    <property type="protein sequence ID" value="NGY62951.1"/>
    <property type="molecule type" value="Genomic_DNA"/>
</dbReference>
<reference evidence="4 5" key="1">
    <citation type="submission" date="2020-03" db="EMBL/GenBank/DDBJ databases">
        <title>Isolation and identification of active actinomycetes.</title>
        <authorList>
            <person name="Sun X."/>
        </authorList>
    </citation>
    <scope>NUCLEOTIDE SEQUENCE [LARGE SCALE GENOMIC DNA]</scope>
    <source>
        <strain evidence="4 5">NEAU-D13</strain>
    </source>
</reference>
<dbReference type="Gene3D" id="2.120.10.30">
    <property type="entry name" value="TolB, C-terminal domain"/>
    <property type="match status" value="1"/>
</dbReference>
<dbReference type="PANTHER" id="PTHR47572:SF4">
    <property type="entry name" value="LACTONASE DRP35"/>
    <property type="match status" value="1"/>
</dbReference>
<comment type="similarity">
    <text evidence="1">Belongs to the SMP-30/CGR1 family.</text>
</comment>
<evidence type="ECO:0000259" key="3">
    <source>
        <dbReference type="Pfam" id="PF08450"/>
    </source>
</evidence>
<feature type="domain" description="SMP-30/Gluconolactonase/LRE-like region" evidence="3">
    <location>
        <begin position="13"/>
        <end position="269"/>
    </location>
</feature>
<proteinExistence type="inferred from homology"/>
<evidence type="ECO:0000256" key="1">
    <source>
        <dbReference type="ARBA" id="ARBA00008853"/>
    </source>
</evidence>
<dbReference type="GO" id="GO:0016787">
    <property type="term" value="F:hydrolase activity"/>
    <property type="evidence" value="ECO:0007669"/>
    <property type="project" value="UniProtKB-KW"/>
</dbReference>
<dbReference type="InterPro" id="IPR051262">
    <property type="entry name" value="SMP-30/CGR1_Lactonase"/>
</dbReference>
<accession>A0A7C9RTE8</accession>